<evidence type="ECO:0000256" key="1">
    <source>
        <dbReference type="ARBA" id="ARBA00022729"/>
    </source>
</evidence>
<dbReference type="SUPFAM" id="SSF50685">
    <property type="entry name" value="Barwin-like endoglucanases"/>
    <property type="match status" value="1"/>
</dbReference>
<dbReference type="EMBL" id="AP024849">
    <property type="protein sequence ID" value="BCZ45870.1"/>
    <property type="molecule type" value="Genomic_DNA"/>
</dbReference>
<dbReference type="InterPro" id="IPR051477">
    <property type="entry name" value="Expansin_CellWall"/>
</dbReference>
<evidence type="ECO:0000256" key="2">
    <source>
        <dbReference type="SAM" id="SignalP"/>
    </source>
</evidence>
<keyword evidence="1 2" id="KW-0732">Signal</keyword>
<dbReference type="CDD" id="cd22272">
    <property type="entry name" value="DPBB_EXLX1-like"/>
    <property type="match status" value="1"/>
</dbReference>
<evidence type="ECO:0000313" key="3">
    <source>
        <dbReference type="EMBL" id="BCZ45870.1"/>
    </source>
</evidence>
<name>A0ABM7T3U3_9CLOT</name>
<dbReference type="InterPro" id="IPR036908">
    <property type="entry name" value="RlpA-like_sf"/>
</dbReference>
<dbReference type="Gene3D" id="2.60.40.760">
    <property type="entry name" value="Expansin, cellulose-binding-like domain"/>
    <property type="match status" value="1"/>
</dbReference>
<evidence type="ECO:0000313" key="4">
    <source>
        <dbReference type="Proteomes" id="UP000824633"/>
    </source>
</evidence>
<accession>A0ABM7T3U3</accession>
<dbReference type="RefSeq" id="WP_224037411.1">
    <property type="nucleotide sequence ID" value="NZ_AP024849.1"/>
</dbReference>
<dbReference type="Proteomes" id="UP000824633">
    <property type="component" value="Chromosome"/>
</dbReference>
<gene>
    <name evidence="3" type="primary">yoaJ</name>
    <name evidence="3" type="ORF">psyc5s11_19370</name>
</gene>
<dbReference type="InterPro" id="IPR036749">
    <property type="entry name" value="Expansin_CBD_sf"/>
</dbReference>
<dbReference type="InterPro" id="IPR049818">
    <property type="entry name" value="Expansin_EXLX1-like"/>
</dbReference>
<reference evidence="4" key="1">
    <citation type="submission" date="2021-07" db="EMBL/GenBank/DDBJ databases">
        <title>Complete genome sequencing of a Clostridium isolate.</title>
        <authorList>
            <person name="Ueki A."/>
            <person name="Tonouchi A."/>
        </authorList>
    </citation>
    <scope>NUCLEOTIDE SEQUENCE [LARGE SCALE GENOMIC DNA]</scope>
    <source>
        <strain evidence="4">C5S11</strain>
    </source>
</reference>
<feature type="signal peptide" evidence="2">
    <location>
        <begin position="1"/>
        <end position="30"/>
    </location>
</feature>
<dbReference type="PANTHER" id="PTHR31836:SF21">
    <property type="entry name" value="EXPANSIN-LIKE PROTEIN 7"/>
    <property type="match status" value="1"/>
</dbReference>
<proteinExistence type="predicted"/>
<protein>
    <submittedName>
        <fullName evidence="3">Expansin-YoaJ</fullName>
    </submittedName>
</protein>
<sequence length="238" mass="25917">MKRNSLKRKLILTTVVTMNVLFCSSIQAFAAWNDNHSGYATYTSSGYSGGAVLLDPIPSAMEITALNTTDLNYNGINAALAGAYLEVQGPTGKKTTVYVTDEYPKAPNGALDLCPTSFAKIGNMSAGKININWHIVKAPITGMFSYRIKEGSSQYWAAIQVRNHKYPVVKMEFLKGSTWVNMEKMPYNHFLGNNMGTGSIKIKITDIRGISVTDTITALPKNGDSPGYIIPGHVQLPD</sequence>
<keyword evidence="4" id="KW-1185">Reference proteome</keyword>
<dbReference type="PANTHER" id="PTHR31836">
    <property type="match status" value="1"/>
</dbReference>
<dbReference type="Gene3D" id="2.40.40.10">
    <property type="entry name" value="RlpA-like domain"/>
    <property type="match status" value="1"/>
</dbReference>
<organism evidence="3 4">
    <name type="scientific">Clostridium gelidum</name>
    <dbReference type="NCBI Taxonomy" id="704125"/>
    <lineage>
        <taxon>Bacteria</taxon>
        <taxon>Bacillati</taxon>
        <taxon>Bacillota</taxon>
        <taxon>Clostridia</taxon>
        <taxon>Eubacteriales</taxon>
        <taxon>Clostridiaceae</taxon>
        <taxon>Clostridium</taxon>
    </lineage>
</organism>
<dbReference type="SUPFAM" id="SSF49590">
    <property type="entry name" value="PHL pollen allergen"/>
    <property type="match status" value="1"/>
</dbReference>
<dbReference type="NCBIfam" id="NF041144">
    <property type="entry name" value="expansin_EXLX1"/>
    <property type="match status" value="1"/>
</dbReference>
<feature type="chain" id="PRO_5046450612" evidence="2">
    <location>
        <begin position="31"/>
        <end position="238"/>
    </location>
</feature>